<name>A0ABU8YT65_9CYAN</name>
<dbReference type="CDD" id="cd00075">
    <property type="entry name" value="HATPase"/>
    <property type="match status" value="1"/>
</dbReference>
<evidence type="ECO:0000313" key="15">
    <source>
        <dbReference type="Proteomes" id="UP001384579"/>
    </source>
</evidence>
<proteinExistence type="predicted"/>
<keyword evidence="15" id="KW-1185">Reference proteome</keyword>
<keyword evidence="9" id="KW-0902">Two-component regulatory system</keyword>
<keyword evidence="14" id="KW-0547">Nucleotide-binding</keyword>
<evidence type="ECO:0000256" key="6">
    <source>
        <dbReference type="ARBA" id="ARBA00022692"/>
    </source>
</evidence>
<dbReference type="CDD" id="cd00082">
    <property type="entry name" value="HisKA"/>
    <property type="match status" value="1"/>
</dbReference>
<evidence type="ECO:0000259" key="13">
    <source>
        <dbReference type="PROSITE" id="PS50109"/>
    </source>
</evidence>
<organism evidence="14 15">
    <name type="scientific">Microcoleus anatoxicus PTRS2</name>
    <dbReference type="NCBI Taxonomy" id="2705321"/>
    <lineage>
        <taxon>Bacteria</taxon>
        <taxon>Bacillati</taxon>
        <taxon>Cyanobacteriota</taxon>
        <taxon>Cyanophyceae</taxon>
        <taxon>Oscillatoriophycideae</taxon>
        <taxon>Oscillatoriales</taxon>
        <taxon>Microcoleaceae</taxon>
        <taxon>Microcoleus</taxon>
        <taxon>Microcoleus anatoxicus</taxon>
    </lineage>
</organism>
<dbReference type="Pfam" id="PF00512">
    <property type="entry name" value="HisKA"/>
    <property type="match status" value="1"/>
</dbReference>
<dbReference type="EMBL" id="JBBLXS010000387">
    <property type="protein sequence ID" value="MEK0187585.1"/>
    <property type="molecule type" value="Genomic_DNA"/>
</dbReference>
<dbReference type="PROSITE" id="PS50109">
    <property type="entry name" value="HIS_KIN"/>
    <property type="match status" value="1"/>
</dbReference>
<comment type="caution">
    <text evidence="14">The sequence shown here is derived from an EMBL/GenBank/DDBJ whole genome shotgun (WGS) entry which is preliminary data.</text>
</comment>
<evidence type="ECO:0000256" key="8">
    <source>
        <dbReference type="ARBA" id="ARBA00022989"/>
    </source>
</evidence>
<dbReference type="SUPFAM" id="SSF55874">
    <property type="entry name" value="ATPase domain of HSP90 chaperone/DNA topoisomerase II/histidine kinase"/>
    <property type="match status" value="1"/>
</dbReference>
<keyword evidence="5" id="KW-0808">Transferase</keyword>
<dbReference type="InterPro" id="IPR003594">
    <property type="entry name" value="HATPase_dom"/>
</dbReference>
<evidence type="ECO:0000256" key="4">
    <source>
        <dbReference type="ARBA" id="ARBA00022553"/>
    </source>
</evidence>
<evidence type="ECO:0000256" key="5">
    <source>
        <dbReference type="ARBA" id="ARBA00022679"/>
    </source>
</evidence>
<dbReference type="Gene3D" id="3.30.565.10">
    <property type="entry name" value="Histidine kinase-like ATPase, C-terminal domain"/>
    <property type="match status" value="1"/>
</dbReference>
<dbReference type="RefSeq" id="WP_340521825.1">
    <property type="nucleotide sequence ID" value="NZ_JBBLXS010000387.1"/>
</dbReference>
<evidence type="ECO:0000256" key="11">
    <source>
        <dbReference type="SAM" id="MobiDB-lite"/>
    </source>
</evidence>
<feature type="region of interest" description="Disordered" evidence="11">
    <location>
        <begin position="75"/>
        <end position="96"/>
    </location>
</feature>
<dbReference type="Proteomes" id="UP001384579">
    <property type="component" value="Unassembled WGS sequence"/>
</dbReference>
<keyword evidence="14" id="KW-0067">ATP-binding</keyword>
<sequence length="465" mass="51697">MAWVIGSTKTSNPQFQALGWRLLLSYLTVMVAILGTSAIAVYELFTSSLYQELDQRLEVLAQAASHSLVAIEKQHLSEHPEKKGDESDKQSEQRNDDFQIELDREKLTRQLDKDGDLDIPWQNLREPDQSVEWFNESGKILGNSGKTLPPVIIKSGFQTIQNGQIRSATIPVYISYNDKKQELKGYIRTSESTKEVEEVLSRLRWNLGYGSIIFLSLTAVGGLWLTKQSLKPIEDSFQQLKQFTADASHELRSPLTAIKTSVEVMQSHPERIHAADVKKMVAIASATKQMTQLVEDLLLLTRMDAPAATIAREWIAVPLDELLEDLLDLWELQAQEKQIILKLNLAIDTSVMGDAAQLTRLFSNLIGNAIHYTPAGGIVTVSLSRQNRSTIVSVEDTGIGIAPEDVKLVFDRFWRADRARNRRAGGLGMGLAIAQAIVQSHRGEISVTSQLGVGSCFQVKFSSVA</sequence>
<dbReference type="SMART" id="SM00387">
    <property type="entry name" value="HATPase_c"/>
    <property type="match status" value="1"/>
</dbReference>
<dbReference type="PRINTS" id="PR00344">
    <property type="entry name" value="BCTRLSENSOR"/>
</dbReference>
<dbReference type="InterPro" id="IPR003661">
    <property type="entry name" value="HisK_dim/P_dom"/>
</dbReference>
<evidence type="ECO:0000256" key="2">
    <source>
        <dbReference type="ARBA" id="ARBA00004370"/>
    </source>
</evidence>
<evidence type="ECO:0000313" key="14">
    <source>
        <dbReference type="EMBL" id="MEK0187585.1"/>
    </source>
</evidence>
<protein>
    <recommendedName>
        <fullName evidence="3">histidine kinase</fullName>
        <ecNumber evidence="3">2.7.13.3</ecNumber>
    </recommendedName>
</protein>
<evidence type="ECO:0000256" key="7">
    <source>
        <dbReference type="ARBA" id="ARBA00022777"/>
    </source>
</evidence>
<accession>A0ABU8YT65</accession>
<evidence type="ECO:0000256" key="10">
    <source>
        <dbReference type="ARBA" id="ARBA00023136"/>
    </source>
</evidence>
<comment type="catalytic activity">
    <reaction evidence="1">
        <text>ATP + protein L-histidine = ADP + protein N-phospho-L-histidine.</text>
        <dbReference type="EC" id="2.7.13.3"/>
    </reaction>
</comment>
<dbReference type="Gene3D" id="1.10.287.130">
    <property type="match status" value="1"/>
</dbReference>
<dbReference type="InterPro" id="IPR050428">
    <property type="entry name" value="TCS_sensor_his_kinase"/>
</dbReference>
<evidence type="ECO:0000256" key="12">
    <source>
        <dbReference type="SAM" id="Phobius"/>
    </source>
</evidence>
<feature type="transmembrane region" description="Helical" evidence="12">
    <location>
        <begin position="23"/>
        <end position="45"/>
    </location>
</feature>
<dbReference type="InterPro" id="IPR036097">
    <property type="entry name" value="HisK_dim/P_sf"/>
</dbReference>
<evidence type="ECO:0000256" key="3">
    <source>
        <dbReference type="ARBA" id="ARBA00012438"/>
    </source>
</evidence>
<comment type="subcellular location">
    <subcellularLocation>
        <location evidence="2">Membrane</location>
    </subcellularLocation>
</comment>
<keyword evidence="6 12" id="KW-0812">Transmembrane</keyword>
<keyword evidence="8 12" id="KW-1133">Transmembrane helix</keyword>
<dbReference type="GO" id="GO:0005524">
    <property type="term" value="F:ATP binding"/>
    <property type="evidence" value="ECO:0007669"/>
    <property type="project" value="UniProtKB-KW"/>
</dbReference>
<evidence type="ECO:0000256" key="1">
    <source>
        <dbReference type="ARBA" id="ARBA00000085"/>
    </source>
</evidence>
<evidence type="ECO:0000256" key="9">
    <source>
        <dbReference type="ARBA" id="ARBA00023012"/>
    </source>
</evidence>
<gene>
    <name evidence="14" type="ORF">WMG39_22405</name>
</gene>
<dbReference type="InterPro" id="IPR004358">
    <property type="entry name" value="Sig_transdc_His_kin-like_C"/>
</dbReference>
<feature type="domain" description="Histidine kinase" evidence="13">
    <location>
        <begin position="246"/>
        <end position="465"/>
    </location>
</feature>
<dbReference type="InterPro" id="IPR036890">
    <property type="entry name" value="HATPase_C_sf"/>
</dbReference>
<dbReference type="SUPFAM" id="SSF47384">
    <property type="entry name" value="Homodimeric domain of signal transducing histidine kinase"/>
    <property type="match status" value="1"/>
</dbReference>
<reference evidence="14 15" key="1">
    <citation type="journal article" date="2020" name="Harmful Algae">
        <title>Molecular and morphological characterization of a novel dihydroanatoxin-a producing Microcoleus species (cyanobacteria) from the Russian River, California, USA.</title>
        <authorList>
            <person name="Conklin K.Y."/>
            <person name="Stancheva R."/>
            <person name="Otten T.G."/>
            <person name="Fadness R."/>
            <person name="Boyer G.L."/>
            <person name="Read B."/>
            <person name="Zhang X."/>
            <person name="Sheath R.G."/>
        </authorList>
    </citation>
    <scope>NUCLEOTIDE SEQUENCE [LARGE SCALE GENOMIC DNA]</scope>
    <source>
        <strain evidence="14 15">PTRS2</strain>
    </source>
</reference>
<dbReference type="EC" id="2.7.13.3" evidence="3"/>
<dbReference type="PANTHER" id="PTHR45436:SF5">
    <property type="entry name" value="SENSOR HISTIDINE KINASE TRCS"/>
    <property type="match status" value="1"/>
</dbReference>
<dbReference type="Pfam" id="PF02518">
    <property type="entry name" value="HATPase_c"/>
    <property type="match status" value="1"/>
</dbReference>
<keyword evidence="10 12" id="KW-0472">Membrane</keyword>
<dbReference type="PANTHER" id="PTHR45436">
    <property type="entry name" value="SENSOR HISTIDINE KINASE YKOH"/>
    <property type="match status" value="1"/>
</dbReference>
<keyword evidence="4" id="KW-0597">Phosphoprotein</keyword>
<keyword evidence="7" id="KW-0418">Kinase</keyword>
<dbReference type="InterPro" id="IPR005467">
    <property type="entry name" value="His_kinase_dom"/>
</dbReference>
<dbReference type="SMART" id="SM00388">
    <property type="entry name" value="HisKA"/>
    <property type="match status" value="1"/>
</dbReference>